<comment type="caution">
    <text evidence="1">The sequence shown here is derived from an EMBL/GenBank/DDBJ whole genome shotgun (WGS) entry which is preliminary data.</text>
</comment>
<accession>A0ACC0WJ81</accession>
<sequence>MASSGEICSFFFEPVRDPNAPAPVATAPASPCSSESLKKRGRKKTMSLGGANRHRCKLCHKVYTQAASTGYTNLLTHLRIKHRDWEDRIKSEVPVAPSEGEGVMELPTPVPLPSSAPVRDDTERGPKMKRLVGRRRGLVYEHFDDMPSTPGHKYKKMRCRYCHGDTPQLSGRMKFHLGAKCPRVPDDVKAHFATAGPKLSVKVESVVKTDVATTGTLPPSTAVKPVAVTPEGSSAAVAPSSPAHSTLQSRKQQDVFDVLLFEEKLTAALVIAHAPWALLDTPEFRAAMDLVHPASDLRPAPLTATRARTNVLSRLALKYDRECTDVLARSTAVTLVVTNVEESGTKGTKKATYVAVTESRRAFVLAQSSDTTIVPYVTTILSVLSKVQATSPRAHLFLCTPTSGAFANARRELLRTTLAPDKPLVLMGACMTQQTAVLLLELVTNSMSLEAAFHNAVLAADALHVMPSLRQHVVRGIDATQTQGEPGTYAFAHVSVTSWRSMALAVKQALRLKPFLQQAVADEKEASLASSTLRSQLINCDMAWTTLRHTDQLLAPLCFLSALSEVPATTSGQLLALWIWLFGVSTRSPLFDGYLDRLIANFMQRLECYVEEHFVACLVLDPRVHGAGLSVSGLRRARGITVSVAAALVPDFHEDKFIRSYNDYMKQQEDFGDSSVWNAANTANPITFWSDYEGDRLHAQLALVGKLVCSYVPHTCSFEEMWSAHARRKATVHVAVSDEHEQCAKVRYGAALEARPSVQAIVRTFEPLLELDDDVSVADRLRQATAAPRDAKETEPTLSVRSVLESIPDGIDEDAAKFEAPGSVLDASCFDMSSAGLDKIRAAMTACLKAACEQC</sequence>
<reference evidence="1 2" key="1">
    <citation type="journal article" date="2022" name="bioRxiv">
        <title>The genome of the oomycete Peronosclerospora sorghi, a cosmopolitan pathogen of maize and sorghum, is inflated with dispersed pseudogenes.</title>
        <authorList>
            <person name="Fletcher K."/>
            <person name="Martin F."/>
            <person name="Isakeit T."/>
            <person name="Cavanaugh K."/>
            <person name="Magill C."/>
            <person name="Michelmore R."/>
        </authorList>
    </citation>
    <scope>NUCLEOTIDE SEQUENCE [LARGE SCALE GENOMIC DNA]</scope>
    <source>
        <strain evidence="1">P6</strain>
    </source>
</reference>
<organism evidence="1 2">
    <name type="scientific">Peronosclerospora sorghi</name>
    <dbReference type="NCBI Taxonomy" id="230839"/>
    <lineage>
        <taxon>Eukaryota</taxon>
        <taxon>Sar</taxon>
        <taxon>Stramenopiles</taxon>
        <taxon>Oomycota</taxon>
        <taxon>Peronosporomycetes</taxon>
        <taxon>Peronosporales</taxon>
        <taxon>Peronosporaceae</taxon>
        <taxon>Peronosclerospora</taxon>
    </lineage>
</organism>
<name>A0ACC0WJ81_9STRA</name>
<keyword evidence="2" id="KW-1185">Reference proteome</keyword>
<protein>
    <submittedName>
        <fullName evidence="1">Uncharacterized protein</fullName>
    </submittedName>
</protein>
<dbReference type="Proteomes" id="UP001163321">
    <property type="component" value="Chromosome 13"/>
</dbReference>
<evidence type="ECO:0000313" key="2">
    <source>
        <dbReference type="Proteomes" id="UP001163321"/>
    </source>
</evidence>
<proteinExistence type="predicted"/>
<evidence type="ECO:0000313" key="1">
    <source>
        <dbReference type="EMBL" id="KAI9918133.1"/>
    </source>
</evidence>
<gene>
    <name evidence="1" type="ORF">PsorP6_012442</name>
</gene>
<dbReference type="EMBL" id="CM047592">
    <property type="protein sequence ID" value="KAI9918133.1"/>
    <property type="molecule type" value="Genomic_DNA"/>
</dbReference>